<keyword evidence="3" id="KW-1185">Reference proteome</keyword>
<organism evidence="2 3">
    <name type="scientific">Oceanobacillus polygoni</name>
    <dbReference type="NCBI Taxonomy" id="1235259"/>
    <lineage>
        <taxon>Bacteria</taxon>
        <taxon>Bacillati</taxon>
        <taxon>Bacillota</taxon>
        <taxon>Bacilli</taxon>
        <taxon>Bacillales</taxon>
        <taxon>Bacillaceae</taxon>
        <taxon>Oceanobacillus</taxon>
    </lineage>
</organism>
<protein>
    <submittedName>
        <fullName evidence="2">Uncharacterized protein</fullName>
    </submittedName>
</protein>
<evidence type="ECO:0000313" key="2">
    <source>
        <dbReference type="EMBL" id="MBP2076448.1"/>
    </source>
</evidence>
<dbReference type="RefSeq" id="WP_149474713.1">
    <property type="nucleotide sequence ID" value="NZ_JAGGMB010000002.1"/>
</dbReference>
<sequence length="515" mass="60821">MDDKQLEKMLHDMKDDYNKLPEYTNTKTVMHTIFSRKNTKWRRLLPTVAVIAGMLLFMIVALPYLNDDQQGDREAEYLKLYYQQKKEAFRKELGIESVESFREVKQAEQLVEQFALMNQSGEFERIKSEIDYLFTPPKQAIEQLNKAGESIGKNFEFGFKMTDMEYSLQIYMMELFEKYALTNQEQKNLIEAQHDLKSFTGPSEVKAFLELLYEQGFVLKAEEFESPAIKVQMDYFWIIGNNERLKNMEWFERYLELVETKIDLYAPGIDNKHEIPWDEFDTILLEIEDLFKDYPEAKNVLFEETYLQNVIHWYLEGYIEAGAYSYPATLNQDARDELLHFVNEHMDSKYWEIVNGAVVLYEANDWKKTDHLQLWGLTNKLSLFFDDKFEGLQLKDIHEVNGWPILSSTPKTYIEYVEEQDVSLLEKLSSMEIISLYFYAVEKEAEEDVHALVTNLDFNLNEVNAKGLVYIIRTDHATHHETYQLIGQDNHNIQAEVQLSKEGNMWKISSVELYH</sequence>
<reference evidence="2" key="1">
    <citation type="submission" date="2021-03" db="EMBL/GenBank/DDBJ databases">
        <title>Genomic Encyclopedia of Type Strains, Phase IV (KMG-IV): sequencing the most valuable type-strain genomes for metagenomic binning, comparative biology and taxonomic classification.</title>
        <authorList>
            <person name="Goeker M."/>
        </authorList>
    </citation>
    <scope>NUCLEOTIDE SEQUENCE</scope>
    <source>
        <strain evidence="2">DSM 107338</strain>
    </source>
</reference>
<keyword evidence="1" id="KW-0472">Membrane</keyword>
<dbReference type="AlphaFoldDB" id="A0A9X0YNY4"/>
<name>A0A9X0YNY4_9BACI</name>
<comment type="caution">
    <text evidence="2">The sequence shown here is derived from an EMBL/GenBank/DDBJ whole genome shotgun (WGS) entry which is preliminary data.</text>
</comment>
<accession>A0A9X0YNY4</accession>
<keyword evidence="1" id="KW-1133">Transmembrane helix</keyword>
<proteinExistence type="predicted"/>
<gene>
    <name evidence="2" type="ORF">J2Z64_000660</name>
</gene>
<feature type="transmembrane region" description="Helical" evidence="1">
    <location>
        <begin position="44"/>
        <end position="65"/>
    </location>
</feature>
<keyword evidence="1" id="KW-0812">Transmembrane</keyword>
<evidence type="ECO:0000256" key="1">
    <source>
        <dbReference type="SAM" id="Phobius"/>
    </source>
</evidence>
<dbReference type="EMBL" id="JAGGMB010000002">
    <property type="protein sequence ID" value="MBP2076448.1"/>
    <property type="molecule type" value="Genomic_DNA"/>
</dbReference>
<evidence type="ECO:0000313" key="3">
    <source>
        <dbReference type="Proteomes" id="UP001138793"/>
    </source>
</evidence>
<dbReference type="Proteomes" id="UP001138793">
    <property type="component" value="Unassembled WGS sequence"/>
</dbReference>
<dbReference type="OrthoDB" id="2954508at2"/>